<dbReference type="Pfam" id="PF00440">
    <property type="entry name" value="TetR_N"/>
    <property type="match status" value="1"/>
</dbReference>
<keyword evidence="3" id="KW-0804">Transcription</keyword>
<dbReference type="PANTHER" id="PTHR47506">
    <property type="entry name" value="TRANSCRIPTIONAL REGULATORY PROTEIN"/>
    <property type="match status" value="1"/>
</dbReference>
<dbReference type="PROSITE" id="PS50977">
    <property type="entry name" value="HTH_TETR_2"/>
    <property type="match status" value="1"/>
</dbReference>
<reference evidence="6 7" key="1">
    <citation type="submission" date="2020-09" db="EMBL/GenBank/DDBJ databases">
        <title>Photobacterium sp. CAU 1568 isolated from sand of Sido Beach.</title>
        <authorList>
            <person name="Kim W."/>
        </authorList>
    </citation>
    <scope>NUCLEOTIDE SEQUENCE [LARGE SCALE GENOMIC DNA]</scope>
    <source>
        <strain evidence="6 7">CAU 1568</strain>
    </source>
</reference>
<keyword evidence="2 4" id="KW-0238">DNA-binding</keyword>
<dbReference type="InterPro" id="IPR001647">
    <property type="entry name" value="HTH_TetR"/>
</dbReference>
<evidence type="ECO:0000256" key="1">
    <source>
        <dbReference type="ARBA" id="ARBA00023015"/>
    </source>
</evidence>
<feature type="DNA-binding region" description="H-T-H motif" evidence="4">
    <location>
        <begin position="28"/>
        <end position="47"/>
    </location>
</feature>
<name>A0ABR9BH92_9GAMM</name>
<dbReference type="SUPFAM" id="SSF46689">
    <property type="entry name" value="Homeodomain-like"/>
    <property type="match status" value="1"/>
</dbReference>
<dbReference type="EMBL" id="JACYTP010000002">
    <property type="protein sequence ID" value="MBD8511915.1"/>
    <property type="molecule type" value="Genomic_DNA"/>
</dbReference>
<evidence type="ECO:0000256" key="2">
    <source>
        <dbReference type="ARBA" id="ARBA00023125"/>
    </source>
</evidence>
<dbReference type="InterPro" id="IPR036271">
    <property type="entry name" value="Tet_transcr_reg_TetR-rel_C_sf"/>
</dbReference>
<dbReference type="PANTHER" id="PTHR47506:SF8">
    <property type="entry name" value="REPRESSOR OF PUTATIVE XENOBIOTIC REDUCTASE TETR FAMILY-RELATED"/>
    <property type="match status" value="1"/>
</dbReference>
<evidence type="ECO:0000313" key="7">
    <source>
        <dbReference type="Proteomes" id="UP000649768"/>
    </source>
</evidence>
<dbReference type="Proteomes" id="UP000649768">
    <property type="component" value="Unassembled WGS sequence"/>
</dbReference>
<accession>A0ABR9BH92</accession>
<dbReference type="RefSeq" id="WP_192015046.1">
    <property type="nucleotide sequence ID" value="NZ_JACYTP010000002.1"/>
</dbReference>
<dbReference type="Gene3D" id="1.10.10.60">
    <property type="entry name" value="Homeodomain-like"/>
    <property type="match status" value="1"/>
</dbReference>
<proteinExistence type="predicted"/>
<keyword evidence="1" id="KW-0805">Transcription regulation</keyword>
<dbReference type="PROSITE" id="PS01081">
    <property type="entry name" value="HTH_TETR_1"/>
    <property type="match status" value="1"/>
</dbReference>
<dbReference type="InterPro" id="IPR009057">
    <property type="entry name" value="Homeodomain-like_sf"/>
</dbReference>
<keyword evidence="7" id="KW-1185">Reference proteome</keyword>
<organism evidence="6 7">
    <name type="scientific">Photobacterium arenosum</name>
    <dbReference type="NCBI Taxonomy" id="2774143"/>
    <lineage>
        <taxon>Bacteria</taxon>
        <taxon>Pseudomonadati</taxon>
        <taxon>Pseudomonadota</taxon>
        <taxon>Gammaproteobacteria</taxon>
        <taxon>Vibrionales</taxon>
        <taxon>Vibrionaceae</taxon>
        <taxon>Photobacterium</taxon>
    </lineage>
</organism>
<feature type="domain" description="HTH tetR-type" evidence="5">
    <location>
        <begin position="5"/>
        <end position="65"/>
    </location>
</feature>
<gene>
    <name evidence="6" type="ORF">IFO68_04345</name>
</gene>
<sequence>MRSAEFDRETVLHSAMDAFIAKGYSKTSMQDLKQATGLHPGSIYCAFTNKRGLLVAALEHYQAERDKVFVQLFDSQPTIMAGIAAYLEQMVIECEQEEIKDCLLQKALSELARDDKEIERLISHKLKDWEQLFVCKFELAQRNGELSNQRNAKTLARYLVMGIYGIRAYSHTCPAPGVLRELSEELLRNIQGR</sequence>
<evidence type="ECO:0000256" key="3">
    <source>
        <dbReference type="ARBA" id="ARBA00023163"/>
    </source>
</evidence>
<dbReference type="InterPro" id="IPR023772">
    <property type="entry name" value="DNA-bd_HTH_TetR-type_CS"/>
</dbReference>
<evidence type="ECO:0000259" key="5">
    <source>
        <dbReference type="PROSITE" id="PS50977"/>
    </source>
</evidence>
<dbReference type="SUPFAM" id="SSF48498">
    <property type="entry name" value="Tetracyclin repressor-like, C-terminal domain"/>
    <property type="match status" value="1"/>
</dbReference>
<dbReference type="Gene3D" id="1.10.357.10">
    <property type="entry name" value="Tetracycline Repressor, domain 2"/>
    <property type="match status" value="1"/>
</dbReference>
<comment type="caution">
    <text evidence="6">The sequence shown here is derived from an EMBL/GenBank/DDBJ whole genome shotgun (WGS) entry which is preliminary data.</text>
</comment>
<protein>
    <submittedName>
        <fullName evidence="6">TetR/AcrR family transcriptional regulator</fullName>
    </submittedName>
</protein>
<evidence type="ECO:0000313" key="6">
    <source>
        <dbReference type="EMBL" id="MBD8511915.1"/>
    </source>
</evidence>
<evidence type="ECO:0000256" key="4">
    <source>
        <dbReference type="PROSITE-ProRule" id="PRU00335"/>
    </source>
</evidence>